<evidence type="ECO:0000313" key="11">
    <source>
        <dbReference type="EMBL" id="RAM57803.1"/>
    </source>
</evidence>
<dbReference type="GO" id="GO:0031564">
    <property type="term" value="P:transcription antitermination"/>
    <property type="evidence" value="ECO:0007669"/>
    <property type="project" value="UniProtKB-UniRule"/>
</dbReference>
<sequence length="209" mass="24456">MSKEKKKNDQDQNETNEVNFKKKEEIEEPKWYIIQTYSGYENSVQEDLLKLTHSKTKISKLIFEVICPKEKYFKIRADGTKQEKEKKMFSGYVFVKMIVNDYSWFVVKNIPKVTNFLGSIRGNNNDSRRPVPLSNNEIQPILIKIGLETKKNYDYLINKKVEIINGSFSGQVGNVSYLDYNQNKLIVEIDLFGRTTPIEISFSDFKEII</sequence>
<reference evidence="10 12" key="2">
    <citation type="submission" date="2016-02" db="EMBL/GenBank/DDBJ databases">
        <title>A draft genome sequence of Candidatus Phytoplasma oryzae strain Mbita1, the causative agent of Napier Grass stunt disease in Kenya.</title>
        <authorList>
            <person name="Fischer A."/>
            <person name="Santa-Cruz I."/>
            <person name="Wambua L."/>
            <person name="Olds C."/>
            <person name="Midega C."/>
            <person name="Dickinson M."/>
            <person name="Kawicha P."/>
            <person name="Khan Z."/>
            <person name="Masiga D."/>
            <person name="Jores J."/>
            <person name="Bernd S."/>
        </authorList>
    </citation>
    <scope>NUCLEOTIDE SEQUENCE [LARGE SCALE GENOMIC DNA]</scope>
    <source>
        <strain evidence="10">Mbita1</strain>
    </source>
</reference>
<protein>
    <recommendedName>
        <fullName evidence="5 6">Transcription termination/antitermination protein NusG</fullName>
    </recommendedName>
</protein>
<dbReference type="PROSITE" id="PS01014">
    <property type="entry name" value="NUSG"/>
    <property type="match status" value="1"/>
</dbReference>
<dbReference type="InterPro" id="IPR014722">
    <property type="entry name" value="Rib_uL2_dom2"/>
</dbReference>
<dbReference type="RefSeq" id="WP_066540736.1">
    <property type="nucleotide sequence ID" value="NZ_JHUK01000003.1"/>
</dbReference>
<dbReference type="SUPFAM" id="SSF82679">
    <property type="entry name" value="N-utilization substance G protein NusG, N-terminal domain"/>
    <property type="match status" value="1"/>
</dbReference>
<dbReference type="CDD" id="cd06091">
    <property type="entry name" value="KOW_NusG"/>
    <property type="match status" value="1"/>
</dbReference>
<comment type="similarity">
    <text evidence="5 7">Belongs to the NusG family.</text>
</comment>
<dbReference type="Gene3D" id="3.30.70.940">
    <property type="entry name" value="NusG, N-terminal domain"/>
    <property type="match status" value="1"/>
</dbReference>
<evidence type="ECO:0000256" key="8">
    <source>
        <dbReference type="SAM" id="MobiDB-lite"/>
    </source>
</evidence>
<reference evidence="11 13" key="1">
    <citation type="submission" date="2014-04" db="EMBL/GenBank/DDBJ databases">
        <title>Genome study of Napier grass stunt phytoplasma.</title>
        <authorList>
            <person name="Kawicha P."/>
            <person name="Dickinson M."/>
            <person name="Hodgetts J."/>
        </authorList>
    </citation>
    <scope>NUCLEOTIDE SEQUENCE [LARGE SCALE GENOMIC DNA]</scope>
    <source>
        <strain evidence="11 13">NGS-S10</strain>
    </source>
</reference>
<keyword evidence="2 5" id="KW-0889">Transcription antitermination</keyword>
<evidence type="ECO:0000256" key="2">
    <source>
        <dbReference type="ARBA" id="ARBA00022814"/>
    </source>
</evidence>
<evidence type="ECO:0000256" key="3">
    <source>
        <dbReference type="ARBA" id="ARBA00023015"/>
    </source>
</evidence>
<dbReference type="EMBL" id="LTBM01000022">
    <property type="protein sequence ID" value="KXT29043.1"/>
    <property type="molecule type" value="Genomic_DNA"/>
</dbReference>
<evidence type="ECO:0000256" key="5">
    <source>
        <dbReference type="HAMAP-Rule" id="MF_00948"/>
    </source>
</evidence>
<dbReference type="InterPro" id="IPR036735">
    <property type="entry name" value="NGN_dom_sf"/>
</dbReference>
<dbReference type="SMART" id="SM00738">
    <property type="entry name" value="NGN"/>
    <property type="match status" value="1"/>
</dbReference>
<feature type="domain" description="NusG-like N-terminal" evidence="9">
    <location>
        <begin position="28"/>
        <end position="145"/>
    </location>
</feature>
<dbReference type="AlphaFoldDB" id="A0A139JPY7"/>
<evidence type="ECO:0000256" key="1">
    <source>
        <dbReference type="ARBA" id="ARBA00022472"/>
    </source>
</evidence>
<evidence type="ECO:0000313" key="10">
    <source>
        <dbReference type="EMBL" id="KXT29043.1"/>
    </source>
</evidence>
<feature type="compositionally biased region" description="Basic and acidic residues" evidence="8">
    <location>
        <begin position="1"/>
        <end position="10"/>
    </location>
</feature>
<name>A0A139JPY7_9MOLU</name>
<keyword evidence="13" id="KW-1185">Reference proteome</keyword>
<dbReference type="NCBIfam" id="TIGR00922">
    <property type="entry name" value="nusG"/>
    <property type="match status" value="1"/>
</dbReference>
<dbReference type="InterPro" id="IPR043425">
    <property type="entry name" value="NusG-like"/>
</dbReference>
<dbReference type="GO" id="GO:0005829">
    <property type="term" value="C:cytosol"/>
    <property type="evidence" value="ECO:0007669"/>
    <property type="project" value="TreeGrafter"/>
</dbReference>
<dbReference type="InterPro" id="IPR001062">
    <property type="entry name" value="Transcrpt_antiterm_NusG"/>
</dbReference>
<dbReference type="InterPro" id="IPR008991">
    <property type="entry name" value="Translation_prot_SH3-like_sf"/>
</dbReference>
<proteinExistence type="inferred from homology"/>
<evidence type="ECO:0000256" key="4">
    <source>
        <dbReference type="ARBA" id="ARBA00023163"/>
    </source>
</evidence>
<evidence type="ECO:0000313" key="12">
    <source>
        <dbReference type="Proteomes" id="UP000070069"/>
    </source>
</evidence>
<evidence type="ECO:0000259" key="9">
    <source>
        <dbReference type="SMART" id="SM00738"/>
    </source>
</evidence>
<comment type="caution">
    <text evidence="10">The sequence shown here is derived from an EMBL/GenBank/DDBJ whole genome shotgun (WGS) entry which is preliminary data.</text>
</comment>
<dbReference type="PATRIC" id="fig|203274.3.peg.287"/>
<keyword evidence="3 5" id="KW-0805">Transcription regulation</keyword>
<keyword evidence="1 5" id="KW-0806">Transcription termination</keyword>
<dbReference type="PANTHER" id="PTHR30265:SF2">
    <property type="entry name" value="TRANSCRIPTION TERMINATION_ANTITERMINATION PROTEIN NUSG"/>
    <property type="match status" value="1"/>
</dbReference>
<dbReference type="InterPro" id="IPR006645">
    <property type="entry name" value="NGN-like_dom"/>
</dbReference>
<comment type="function">
    <text evidence="5 7">Participates in transcription elongation, termination and antitermination.</text>
</comment>
<dbReference type="Pfam" id="PF02357">
    <property type="entry name" value="NusG"/>
    <property type="match status" value="1"/>
</dbReference>
<dbReference type="SUPFAM" id="SSF50104">
    <property type="entry name" value="Translation proteins SH3-like domain"/>
    <property type="match status" value="1"/>
</dbReference>
<gene>
    <name evidence="5 10" type="primary">nusG</name>
    <name evidence="10" type="ORF">AXA84_0439</name>
    <name evidence="11" type="ORF">DH96_01745</name>
</gene>
<dbReference type="Gene3D" id="2.30.30.30">
    <property type="match status" value="1"/>
</dbReference>
<evidence type="ECO:0000256" key="6">
    <source>
        <dbReference type="NCBIfam" id="TIGR00922"/>
    </source>
</evidence>
<dbReference type="GO" id="GO:0006353">
    <property type="term" value="P:DNA-templated transcription termination"/>
    <property type="evidence" value="ECO:0007669"/>
    <property type="project" value="UniProtKB-UniRule"/>
</dbReference>
<dbReference type="InterPro" id="IPR015869">
    <property type="entry name" value="Transcrpt_antiterm_NusG_bac_CS"/>
</dbReference>
<dbReference type="HAMAP" id="MF_00948">
    <property type="entry name" value="NusG"/>
    <property type="match status" value="1"/>
</dbReference>
<accession>A0A139JPY7</accession>
<dbReference type="CDD" id="cd09891">
    <property type="entry name" value="NGN_Bact_1"/>
    <property type="match status" value="1"/>
</dbReference>
<dbReference type="GO" id="GO:0006354">
    <property type="term" value="P:DNA-templated transcription elongation"/>
    <property type="evidence" value="ECO:0007669"/>
    <property type="project" value="UniProtKB-UniRule"/>
</dbReference>
<dbReference type="EMBL" id="JHUK01000003">
    <property type="protein sequence ID" value="RAM57803.1"/>
    <property type="molecule type" value="Genomic_DNA"/>
</dbReference>
<dbReference type="OrthoDB" id="9809075at2"/>
<organism evidence="10 12">
    <name type="scientific">Candidatus Phytoplasma oryzae</name>
    <dbReference type="NCBI Taxonomy" id="203274"/>
    <lineage>
        <taxon>Bacteria</taxon>
        <taxon>Bacillati</taxon>
        <taxon>Mycoplasmatota</taxon>
        <taxon>Mollicutes</taxon>
        <taxon>Acholeplasmatales</taxon>
        <taxon>Acholeplasmataceae</taxon>
        <taxon>Candidatus Phytoplasma</taxon>
        <taxon>16SrXI (Rice yellow dwarf group)</taxon>
    </lineage>
</organism>
<keyword evidence="4 5" id="KW-0804">Transcription</keyword>
<dbReference type="Proteomes" id="UP000070069">
    <property type="component" value="Unassembled WGS sequence"/>
</dbReference>
<evidence type="ECO:0000256" key="7">
    <source>
        <dbReference type="RuleBase" id="RU000538"/>
    </source>
</evidence>
<dbReference type="PANTHER" id="PTHR30265">
    <property type="entry name" value="RHO-INTERACTING TRANSCRIPTION TERMINATION FACTOR NUSG"/>
    <property type="match status" value="1"/>
</dbReference>
<dbReference type="GO" id="GO:0032784">
    <property type="term" value="P:regulation of DNA-templated transcription elongation"/>
    <property type="evidence" value="ECO:0007669"/>
    <property type="project" value="InterPro"/>
</dbReference>
<evidence type="ECO:0000313" key="13">
    <source>
        <dbReference type="Proteomes" id="UP000249343"/>
    </source>
</evidence>
<dbReference type="InterPro" id="IPR047050">
    <property type="entry name" value="NGN"/>
</dbReference>
<dbReference type="PRINTS" id="PR00338">
    <property type="entry name" value="NUSGTNSCPFCT"/>
</dbReference>
<feature type="region of interest" description="Disordered" evidence="8">
    <location>
        <begin position="1"/>
        <end position="21"/>
    </location>
</feature>
<dbReference type="Proteomes" id="UP000249343">
    <property type="component" value="Unassembled WGS sequence"/>
</dbReference>